<evidence type="ECO:0000256" key="3">
    <source>
        <dbReference type="ARBA" id="ARBA00022448"/>
    </source>
</evidence>
<keyword evidence="8" id="KW-1185">Reference proteome</keyword>
<evidence type="ECO:0000256" key="1">
    <source>
        <dbReference type="ARBA" id="ARBA00004196"/>
    </source>
</evidence>
<dbReference type="InterPro" id="IPR039424">
    <property type="entry name" value="SBP_5"/>
</dbReference>
<accession>A0A429ZVX7</accession>
<keyword evidence="4" id="KW-0732">Signal</keyword>
<dbReference type="Proteomes" id="UP000287239">
    <property type="component" value="Unassembled WGS sequence"/>
</dbReference>
<dbReference type="GeneID" id="98566900"/>
<evidence type="ECO:0000256" key="5">
    <source>
        <dbReference type="ARBA" id="ARBA00022856"/>
    </source>
</evidence>
<dbReference type="Gene3D" id="3.10.105.10">
    <property type="entry name" value="Dipeptide-binding Protein, Domain 3"/>
    <property type="match status" value="1"/>
</dbReference>
<dbReference type="AlphaFoldDB" id="A0A429ZVX7"/>
<keyword evidence="3" id="KW-0813">Transport</keyword>
<dbReference type="PANTHER" id="PTHR30290:SF10">
    <property type="entry name" value="PERIPLASMIC OLIGOPEPTIDE-BINDING PROTEIN-RELATED"/>
    <property type="match status" value="1"/>
</dbReference>
<evidence type="ECO:0000313" key="8">
    <source>
        <dbReference type="Proteomes" id="UP000287239"/>
    </source>
</evidence>
<dbReference type="GO" id="GO:1904680">
    <property type="term" value="F:peptide transmembrane transporter activity"/>
    <property type="evidence" value="ECO:0007669"/>
    <property type="project" value="TreeGrafter"/>
</dbReference>
<dbReference type="CDD" id="cd08504">
    <property type="entry name" value="PBP2_OppA"/>
    <property type="match status" value="1"/>
</dbReference>
<name>A0A429ZVX7_9ENTE</name>
<dbReference type="GO" id="GO:0043190">
    <property type="term" value="C:ATP-binding cassette (ABC) transporter complex"/>
    <property type="evidence" value="ECO:0007669"/>
    <property type="project" value="InterPro"/>
</dbReference>
<evidence type="ECO:0000256" key="4">
    <source>
        <dbReference type="ARBA" id="ARBA00022729"/>
    </source>
</evidence>
<comment type="caution">
    <text evidence="7">The sequence shown here is derived from an EMBL/GenBank/DDBJ whole genome shotgun (WGS) entry which is preliminary data.</text>
</comment>
<gene>
    <name evidence="7" type="ORF">CBF35_00845</name>
</gene>
<feature type="domain" description="Solute-binding protein family 5" evidence="6">
    <location>
        <begin position="81"/>
        <end position="472"/>
    </location>
</feature>
<proteinExistence type="inferred from homology"/>
<dbReference type="PROSITE" id="PS51257">
    <property type="entry name" value="PROKAR_LIPOPROTEIN"/>
    <property type="match status" value="1"/>
</dbReference>
<dbReference type="PIRSF" id="PIRSF002741">
    <property type="entry name" value="MppA"/>
    <property type="match status" value="1"/>
</dbReference>
<keyword evidence="5" id="KW-0571">Peptide transport</keyword>
<dbReference type="GO" id="GO:0042597">
    <property type="term" value="C:periplasmic space"/>
    <property type="evidence" value="ECO:0007669"/>
    <property type="project" value="UniProtKB-ARBA"/>
</dbReference>
<dbReference type="GO" id="GO:0030313">
    <property type="term" value="C:cell envelope"/>
    <property type="evidence" value="ECO:0007669"/>
    <property type="project" value="UniProtKB-SubCell"/>
</dbReference>
<dbReference type="RefSeq" id="WP_126777993.1">
    <property type="nucleotide sequence ID" value="NZ_NGJU01000001.1"/>
</dbReference>
<organism evidence="7 8">
    <name type="scientific">Vagococcus salmoninarum</name>
    <dbReference type="NCBI Taxonomy" id="2739"/>
    <lineage>
        <taxon>Bacteria</taxon>
        <taxon>Bacillati</taxon>
        <taxon>Bacillota</taxon>
        <taxon>Bacilli</taxon>
        <taxon>Lactobacillales</taxon>
        <taxon>Enterococcaceae</taxon>
        <taxon>Vagococcus</taxon>
    </lineage>
</organism>
<dbReference type="SUPFAM" id="SSF53850">
    <property type="entry name" value="Periplasmic binding protein-like II"/>
    <property type="match status" value="1"/>
</dbReference>
<keyword evidence="5" id="KW-0653">Protein transport</keyword>
<protein>
    <submittedName>
        <fullName evidence="7">Peptide ABC transporter substrate-binding protein</fullName>
    </submittedName>
</protein>
<sequence>MKKNIGRLTIITLTSLTILSACSQTEEKEDKKSQGISQVINITSEAQISTMDPALAADTTSTLAMNQVYEGLYILGKDDEFVLGIAKEEPEISEDQTTYTFKLREDSKWSDGSAVTAQDFVYGWQQIVTPAVGSPNADVMVGVIKNAKEIYENGADPKTLGVTAIDEHTLKVQLERPVPYLKSLLTFAIFHPKKEAFITEQGDDYATTSENILYNGPFVLSNWDVSADKWTYTPNQEYWDKDVVKLETANVQVIKTPSTAVNLFESGEVDVVNKLSSEFAKNYKDNESFLPVEQYVTFFLKLNSERNGKETPLANQDLRKAIAQSFDKEAFVTNILGDGSTATNHLIPKGQTKDPVSGDDFTKVASQEHEYLTYDPESAKASLTLAKKELGDAINLEFLTDDTEIAKMSAEFFANQIESNLPGVRISIVQVPFTVRVERDQKKDYDIELSGWGTDYRDPLTVMRIFVSNNSSGGITYSSDKYDQLINDSRTKDAGDIEKRFANFIQAENELINGDSVIAPIYNRSLAILANQGIKDMYWHPFGSTYSLKWAYVE</sequence>
<evidence type="ECO:0000259" key="6">
    <source>
        <dbReference type="Pfam" id="PF00496"/>
    </source>
</evidence>
<dbReference type="InterPro" id="IPR000914">
    <property type="entry name" value="SBP_5_dom"/>
</dbReference>
<dbReference type="OrthoDB" id="2255988at2"/>
<dbReference type="PANTHER" id="PTHR30290">
    <property type="entry name" value="PERIPLASMIC BINDING COMPONENT OF ABC TRANSPORTER"/>
    <property type="match status" value="1"/>
</dbReference>
<dbReference type="InterPro" id="IPR030678">
    <property type="entry name" value="Peptide/Ni-bd"/>
</dbReference>
<dbReference type="Pfam" id="PF00496">
    <property type="entry name" value="SBP_bac_5"/>
    <property type="match status" value="1"/>
</dbReference>
<evidence type="ECO:0000256" key="2">
    <source>
        <dbReference type="ARBA" id="ARBA00005695"/>
    </source>
</evidence>
<dbReference type="Gene3D" id="3.90.76.10">
    <property type="entry name" value="Dipeptide-binding Protein, Domain 1"/>
    <property type="match status" value="1"/>
</dbReference>
<dbReference type="GO" id="GO:0015833">
    <property type="term" value="P:peptide transport"/>
    <property type="evidence" value="ECO:0007669"/>
    <property type="project" value="UniProtKB-KW"/>
</dbReference>
<dbReference type="FunFam" id="3.90.76.10:FF:000001">
    <property type="entry name" value="Oligopeptide ABC transporter substrate-binding protein"/>
    <property type="match status" value="1"/>
</dbReference>
<reference evidence="7 8" key="1">
    <citation type="submission" date="2017-05" db="EMBL/GenBank/DDBJ databases">
        <title>Vagococcus spp. assemblies.</title>
        <authorList>
            <person name="Gulvik C.A."/>
        </authorList>
    </citation>
    <scope>NUCLEOTIDE SEQUENCE [LARGE SCALE GENOMIC DNA]</scope>
    <source>
        <strain evidence="7 8">NCFB 2777</strain>
    </source>
</reference>
<evidence type="ECO:0000313" key="7">
    <source>
        <dbReference type="EMBL" id="RST97870.1"/>
    </source>
</evidence>
<comment type="subcellular location">
    <subcellularLocation>
        <location evidence="1">Cell envelope</location>
    </subcellularLocation>
</comment>
<comment type="similarity">
    <text evidence="2">Belongs to the bacterial solute-binding protein 5 family.</text>
</comment>
<dbReference type="EMBL" id="NGJU01000001">
    <property type="protein sequence ID" value="RST97870.1"/>
    <property type="molecule type" value="Genomic_DNA"/>
</dbReference>
<dbReference type="Gene3D" id="3.40.190.10">
    <property type="entry name" value="Periplasmic binding protein-like II"/>
    <property type="match status" value="1"/>
</dbReference>